<organism evidence="1 2">
    <name type="scientific">Lentinula aciculospora</name>
    <dbReference type="NCBI Taxonomy" id="153920"/>
    <lineage>
        <taxon>Eukaryota</taxon>
        <taxon>Fungi</taxon>
        <taxon>Dikarya</taxon>
        <taxon>Basidiomycota</taxon>
        <taxon>Agaricomycotina</taxon>
        <taxon>Agaricomycetes</taxon>
        <taxon>Agaricomycetidae</taxon>
        <taxon>Agaricales</taxon>
        <taxon>Marasmiineae</taxon>
        <taxon>Omphalotaceae</taxon>
        <taxon>Lentinula</taxon>
    </lineage>
</organism>
<dbReference type="EMBL" id="JAOTPV010000015">
    <property type="protein sequence ID" value="KAJ4474917.1"/>
    <property type="molecule type" value="Genomic_DNA"/>
</dbReference>
<gene>
    <name evidence="1" type="ORF">J3R30DRAFT_3406103</name>
</gene>
<accession>A0A9W9A6V4</accession>
<dbReference type="AlphaFoldDB" id="A0A9W9A6V4"/>
<protein>
    <submittedName>
        <fullName evidence="1">Uncharacterized protein</fullName>
    </submittedName>
</protein>
<sequence>MKKVEGMSVRKTRAWWNATKNNMIDAIGRLLQQPTIVNFAMQHGVLLSDYRHGNVHVIFNGVGTVKEAKFIDYGFPRMIAIERKTTRETIVGFYFGSSMTFSVAQEQYVKRHWDQI</sequence>
<dbReference type="OrthoDB" id="2894792at2759"/>
<comment type="caution">
    <text evidence="1">The sequence shown here is derived from an EMBL/GenBank/DDBJ whole genome shotgun (WGS) entry which is preliminary data.</text>
</comment>
<dbReference type="Proteomes" id="UP001150266">
    <property type="component" value="Unassembled WGS sequence"/>
</dbReference>
<reference evidence="1" key="1">
    <citation type="submission" date="2022-08" db="EMBL/GenBank/DDBJ databases">
        <title>A Global Phylogenomic Analysis of the Shiitake Genus Lentinula.</title>
        <authorList>
            <consortium name="DOE Joint Genome Institute"/>
            <person name="Sierra-Patev S."/>
            <person name="Min B."/>
            <person name="Naranjo-Ortiz M."/>
            <person name="Looney B."/>
            <person name="Konkel Z."/>
            <person name="Slot J.C."/>
            <person name="Sakamoto Y."/>
            <person name="Steenwyk J.L."/>
            <person name="Rokas A."/>
            <person name="Carro J."/>
            <person name="Camarero S."/>
            <person name="Ferreira P."/>
            <person name="Molpeceres G."/>
            <person name="Ruiz-Duenas F.J."/>
            <person name="Serrano A."/>
            <person name="Henrissat B."/>
            <person name="Drula E."/>
            <person name="Hughes K.W."/>
            <person name="Mata J.L."/>
            <person name="Ishikawa N.K."/>
            <person name="Vargas-Isla R."/>
            <person name="Ushijima S."/>
            <person name="Smith C.A."/>
            <person name="Ahrendt S."/>
            <person name="Andreopoulos W."/>
            <person name="He G."/>
            <person name="Labutti K."/>
            <person name="Lipzen A."/>
            <person name="Ng V."/>
            <person name="Riley R."/>
            <person name="Sandor L."/>
            <person name="Barry K."/>
            <person name="Martinez A.T."/>
            <person name="Xiao Y."/>
            <person name="Gibbons J.G."/>
            <person name="Terashima K."/>
            <person name="Grigoriev I.V."/>
            <person name="Hibbett D.S."/>
        </authorList>
    </citation>
    <scope>NUCLEOTIDE SEQUENCE</scope>
    <source>
        <strain evidence="1">JLM2183</strain>
    </source>
</reference>
<proteinExistence type="predicted"/>
<name>A0A9W9A6V4_9AGAR</name>
<evidence type="ECO:0000313" key="2">
    <source>
        <dbReference type="Proteomes" id="UP001150266"/>
    </source>
</evidence>
<evidence type="ECO:0000313" key="1">
    <source>
        <dbReference type="EMBL" id="KAJ4474917.1"/>
    </source>
</evidence>
<keyword evidence="2" id="KW-1185">Reference proteome</keyword>